<feature type="binding site" evidence="7">
    <location>
        <position position="97"/>
    </location>
    <ligand>
        <name>Mg(2+)</name>
        <dbReference type="ChEBI" id="CHEBI:18420"/>
        <label>1</label>
    </ligand>
</feature>
<keyword evidence="2 7" id="KW-0963">Cytoplasm</keyword>
<feature type="binding site" evidence="7">
    <location>
        <position position="60"/>
    </location>
    <ligand>
        <name>Mg(2+)</name>
        <dbReference type="ChEBI" id="CHEBI:18420"/>
        <label>1</label>
    </ligand>
</feature>
<comment type="function">
    <text evidence="7">Catalyzes the hydrolysis of inorganic pyrophosphate (PPi) forming two phosphate ions.</text>
</comment>
<dbReference type="GO" id="GO:0000287">
    <property type="term" value="F:magnesium ion binding"/>
    <property type="evidence" value="ECO:0007669"/>
    <property type="project" value="UniProtKB-UniRule"/>
</dbReference>
<dbReference type="FunFam" id="3.90.80.10:FF:000003">
    <property type="entry name" value="Inorganic pyrophosphatase"/>
    <property type="match status" value="1"/>
</dbReference>
<dbReference type="GO" id="GO:0004427">
    <property type="term" value="F:inorganic diphosphate phosphatase activity"/>
    <property type="evidence" value="ECO:0007669"/>
    <property type="project" value="UniProtKB-UniRule"/>
</dbReference>
<dbReference type="EMBL" id="AP014610">
    <property type="protein sequence ID" value="BBA17526.1"/>
    <property type="molecule type" value="Genomic_DNA"/>
</dbReference>
<evidence type="ECO:0000256" key="4">
    <source>
        <dbReference type="ARBA" id="ARBA00022801"/>
    </source>
</evidence>
<comment type="subcellular location">
    <subcellularLocation>
        <location evidence="7">Cytoplasm</location>
    </subcellularLocation>
</comment>
<evidence type="ECO:0000256" key="6">
    <source>
        <dbReference type="ARBA" id="ARBA00047820"/>
    </source>
</evidence>
<evidence type="ECO:0000256" key="1">
    <source>
        <dbReference type="ARBA" id="ARBA00001946"/>
    </source>
</evidence>
<evidence type="ECO:0000256" key="2">
    <source>
        <dbReference type="ARBA" id="ARBA00022490"/>
    </source>
</evidence>
<comment type="similarity">
    <text evidence="7">Belongs to the PPase family.</text>
</comment>
<accession>A0AAD1CKH7</accession>
<dbReference type="InterPro" id="IPR008162">
    <property type="entry name" value="Pyrophosphatase"/>
</dbReference>
<feature type="binding site" evidence="7">
    <location>
        <position position="24"/>
    </location>
    <ligand>
        <name>substrate</name>
    </ligand>
</feature>
<dbReference type="InterPro" id="IPR036649">
    <property type="entry name" value="Pyrophosphatase_sf"/>
</dbReference>
<feature type="binding site" evidence="7">
    <location>
        <position position="50"/>
    </location>
    <ligand>
        <name>substrate</name>
    </ligand>
</feature>
<comment type="cofactor">
    <cofactor evidence="1 7">
        <name>Mg(2+)</name>
        <dbReference type="ChEBI" id="CHEBI:18420"/>
    </cofactor>
</comment>
<dbReference type="HAMAP" id="MF_00209">
    <property type="entry name" value="Inorganic_PPase"/>
    <property type="match status" value="1"/>
</dbReference>
<dbReference type="EC" id="3.6.1.1" evidence="7"/>
<dbReference type="Gene3D" id="3.90.80.10">
    <property type="entry name" value="Inorganic pyrophosphatase"/>
    <property type="match status" value="1"/>
</dbReference>
<evidence type="ECO:0000256" key="5">
    <source>
        <dbReference type="ARBA" id="ARBA00022842"/>
    </source>
</evidence>
<keyword evidence="4 7" id="KW-0378">Hydrolase</keyword>
<feature type="binding site" evidence="7">
    <location>
        <position position="134"/>
    </location>
    <ligand>
        <name>substrate</name>
    </ligand>
</feature>
<feature type="binding site" evidence="7">
    <location>
        <position position="65"/>
    </location>
    <ligand>
        <name>Mg(2+)</name>
        <dbReference type="ChEBI" id="CHEBI:18420"/>
        <label>1</label>
    </ligand>
</feature>
<comment type="subunit">
    <text evidence="7">Homohexamer.</text>
</comment>
<sequence>MLYNNNMKINFDVFIEIPKGSRNKYEFDKKNNLIRLDRVLYSPMSYPTDYGFIPKTLSKDGDPLDVLVFLTEPTIPGCLIRVKPIGIFFMTDENGEDEKIISVPISDPNYNIINDIDEISFHAKKEIEHFFLVYKDLENKKVIIGDWKNKDIAISIYKESYLRYKNHKN</sequence>
<dbReference type="Pfam" id="PF00719">
    <property type="entry name" value="Pyrophosphatase"/>
    <property type="match status" value="1"/>
</dbReference>
<evidence type="ECO:0000256" key="7">
    <source>
        <dbReference type="HAMAP-Rule" id="MF_00209"/>
    </source>
</evidence>
<dbReference type="PANTHER" id="PTHR10286">
    <property type="entry name" value="INORGANIC PYROPHOSPHATASE"/>
    <property type="match status" value="1"/>
</dbReference>
<dbReference type="GO" id="GO:0005737">
    <property type="term" value="C:cytoplasm"/>
    <property type="evidence" value="ECO:0007669"/>
    <property type="project" value="UniProtKB-SubCell"/>
</dbReference>
<dbReference type="CDD" id="cd00412">
    <property type="entry name" value="pyrophosphatase"/>
    <property type="match status" value="1"/>
</dbReference>
<evidence type="ECO:0000313" key="9">
    <source>
        <dbReference type="Proteomes" id="UP000262607"/>
    </source>
</evidence>
<name>A0AAD1CKH7_9FLAO</name>
<keyword evidence="5 7" id="KW-0460">Magnesium</keyword>
<dbReference type="SUPFAM" id="SSF50324">
    <property type="entry name" value="Inorganic pyrophosphatase"/>
    <property type="match status" value="1"/>
</dbReference>
<feature type="binding site" evidence="7">
    <location>
        <position position="38"/>
    </location>
    <ligand>
        <name>substrate</name>
    </ligand>
</feature>
<dbReference type="Proteomes" id="UP000262607">
    <property type="component" value="Chromosome"/>
</dbReference>
<evidence type="ECO:0000313" key="8">
    <source>
        <dbReference type="EMBL" id="BBA17526.1"/>
    </source>
</evidence>
<keyword evidence="3 7" id="KW-0479">Metal-binding</keyword>
<dbReference type="PROSITE" id="PS00387">
    <property type="entry name" value="PPASE"/>
    <property type="match status" value="1"/>
</dbReference>
<gene>
    <name evidence="7 8" type="primary">ppa</name>
    <name evidence="8" type="ORF">CPU2_004</name>
</gene>
<proteinExistence type="inferred from homology"/>
<reference evidence="8 9" key="1">
    <citation type="submission" date="2014-06" db="EMBL/GenBank/DDBJ databases">
        <title>Genome sequence of the intracellular symbiont Blattabacterium cuenoti, strain CPU2 from the wood feeding cockroach Cryptocercus punctulatus.</title>
        <authorList>
            <person name="Kinjo Y."/>
            <person name="Ohkuma M."/>
            <person name="Tokuda G."/>
        </authorList>
    </citation>
    <scope>NUCLEOTIDE SEQUENCE [LARGE SCALE GENOMIC DNA]</scope>
    <source>
        <strain evidence="8 9">CPU2</strain>
    </source>
</reference>
<dbReference type="AlphaFoldDB" id="A0AAD1CKH7"/>
<evidence type="ECO:0000256" key="3">
    <source>
        <dbReference type="ARBA" id="ARBA00022723"/>
    </source>
</evidence>
<feature type="binding site" evidence="7">
    <location>
        <position position="65"/>
    </location>
    <ligand>
        <name>Mg(2+)</name>
        <dbReference type="ChEBI" id="CHEBI:18420"/>
        <label>2</label>
    </ligand>
</feature>
<comment type="catalytic activity">
    <reaction evidence="6 7">
        <text>diphosphate + H2O = 2 phosphate + H(+)</text>
        <dbReference type="Rhea" id="RHEA:24576"/>
        <dbReference type="ChEBI" id="CHEBI:15377"/>
        <dbReference type="ChEBI" id="CHEBI:15378"/>
        <dbReference type="ChEBI" id="CHEBI:33019"/>
        <dbReference type="ChEBI" id="CHEBI:43474"/>
        <dbReference type="EC" id="3.6.1.1"/>
    </reaction>
</comment>
<protein>
    <recommendedName>
        <fullName evidence="7">Inorganic pyrophosphatase</fullName>
        <ecNumber evidence="7">3.6.1.1</ecNumber>
    </recommendedName>
    <alternativeName>
        <fullName evidence="7">Pyrophosphate phospho-hydrolase</fullName>
        <shortName evidence="7">PPase</shortName>
    </alternativeName>
</protein>
<dbReference type="GO" id="GO:0006796">
    <property type="term" value="P:phosphate-containing compound metabolic process"/>
    <property type="evidence" value="ECO:0007669"/>
    <property type="project" value="InterPro"/>
</dbReference>
<organism evidence="8 9">
    <name type="scientific">Blattabacterium punctulatus CPU2</name>
    <dbReference type="NCBI Taxonomy" id="1457032"/>
    <lineage>
        <taxon>Bacteria</taxon>
        <taxon>Pseudomonadati</taxon>
        <taxon>Bacteroidota</taxon>
        <taxon>Flavobacteriia</taxon>
        <taxon>Flavobacteriales</taxon>
        <taxon>Blattabacteriaceae</taxon>
        <taxon>Blattabacterium</taxon>
    </lineage>
</organism>